<comment type="similarity">
    <text evidence="1">Belongs to the protein disulfide isomerase family.</text>
</comment>
<accession>A0A7S1FV10</accession>
<keyword evidence="2 4" id="KW-0732">Signal</keyword>
<dbReference type="GO" id="GO:0005783">
    <property type="term" value="C:endoplasmic reticulum"/>
    <property type="evidence" value="ECO:0007669"/>
    <property type="project" value="TreeGrafter"/>
</dbReference>
<sequence length="253" mass="27962">MKSILSFIVAIAANVEAVELTSENFAEITNGKTVFLKFYAPWCGHCKAIAPAWEKLENKWSDDNAGVVASVDCTAGGSTLCEEFGVQGFPTLKYGDPANLEDYEGGRDFEDLDDFATENLKPICSVANIELCDDEKKAAIAKFEAMSLEDLQALVDNIEKKINDADEEFQDGLSKLQDKYEAMDSANEAKISEIKKVSNFNLLKSIRKMKAPEGMNLSDDDDDIDMDDDDMDEADMDDDDLPPDEDDMTGDEL</sequence>
<evidence type="ECO:0000256" key="1">
    <source>
        <dbReference type="ARBA" id="ARBA00006347"/>
    </source>
</evidence>
<dbReference type="PROSITE" id="PS00194">
    <property type="entry name" value="THIOREDOXIN_1"/>
    <property type="match status" value="1"/>
</dbReference>
<organism evidence="6">
    <name type="scientific">Corethron hystrix</name>
    <dbReference type="NCBI Taxonomy" id="216773"/>
    <lineage>
        <taxon>Eukaryota</taxon>
        <taxon>Sar</taxon>
        <taxon>Stramenopiles</taxon>
        <taxon>Ochrophyta</taxon>
        <taxon>Bacillariophyta</taxon>
        <taxon>Coscinodiscophyceae</taxon>
        <taxon>Corethrophycidae</taxon>
        <taxon>Corethrales</taxon>
        <taxon>Corethraceae</taxon>
        <taxon>Corethron</taxon>
    </lineage>
</organism>
<evidence type="ECO:0000256" key="3">
    <source>
        <dbReference type="SAM" id="MobiDB-lite"/>
    </source>
</evidence>
<protein>
    <recommendedName>
        <fullName evidence="5">Thioredoxin domain-containing protein</fullName>
    </recommendedName>
</protein>
<reference evidence="6" key="1">
    <citation type="submission" date="2021-01" db="EMBL/GenBank/DDBJ databases">
        <authorList>
            <person name="Corre E."/>
            <person name="Pelletier E."/>
            <person name="Niang G."/>
            <person name="Scheremetjew M."/>
            <person name="Finn R."/>
            <person name="Kale V."/>
            <person name="Holt S."/>
            <person name="Cochrane G."/>
            <person name="Meng A."/>
            <person name="Brown T."/>
            <person name="Cohen L."/>
        </authorList>
    </citation>
    <scope>NUCLEOTIDE SEQUENCE</scope>
    <source>
        <strain evidence="6">308</strain>
    </source>
</reference>
<dbReference type="PROSITE" id="PS51352">
    <property type="entry name" value="THIOREDOXIN_2"/>
    <property type="match status" value="1"/>
</dbReference>
<feature type="region of interest" description="Disordered" evidence="3">
    <location>
        <begin position="211"/>
        <end position="253"/>
    </location>
</feature>
<dbReference type="Gene3D" id="3.40.30.10">
    <property type="entry name" value="Glutaredoxin"/>
    <property type="match status" value="1"/>
</dbReference>
<proteinExistence type="inferred from homology"/>
<dbReference type="InterPro" id="IPR051063">
    <property type="entry name" value="PDI"/>
</dbReference>
<feature type="domain" description="Thioredoxin" evidence="5">
    <location>
        <begin position="6"/>
        <end position="121"/>
    </location>
</feature>
<evidence type="ECO:0000256" key="2">
    <source>
        <dbReference type="ARBA" id="ARBA00022729"/>
    </source>
</evidence>
<dbReference type="InterPro" id="IPR036249">
    <property type="entry name" value="Thioredoxin-like_sf"/>
</dbReference>
<dbReference type="GO" id="GO:0003756">
    <property type="term" value="F:protein disulfide isomerase activity"/>
    <property type="evidence" value="ECO:0007669"/>
    <property type="project" value="TreeGrafter"/>
</dbReference>
<dbReference type="Pfam" id="PF00085">
    <property type="entry name" value="Thioredoxin"/>
    <property type="match status" value="1"/>
</dbReference>
<dbReference type="InterPro" id="IPR013766">
    <property type="entry name" value="Thioredoxin_domain"/>
</dbReference>
<feature type="compositionally biased region" description="Acidic residues" evidence="3">
    <location>
        <begin position="218"/>
        <end position="253"/>
    </location>
</feature>
<evidence type="ECO:0000313" key="6">
    <source>
        <dbReference type="EMBL" id="CAD8889326.1"/>
    </source>
</evidence>
<evidence type="ECO:0000259" key="5">
    <source>
        <dbReference type="PROSITE" id="PS51352"/>
    </source>
</evidence>
<gene>
    <name evidence="6" type="ORF">CHYS00102_LOCUS16531</name>
</gene>
<dbReference type="SUPFAM" id="SSF52833">
    <property type="entry name" value="Thioredoxin-like"/>
    <property type="match status" value="1"/>
</dbReference>
<feature type="chain" id="PRO_5031276927" description="Thioredoxin domain-containing protein" evidence="4">
    <location>
        <begin position="18"/>
        <end position="253"/>
    </location>
</feature>
<dbReference type="PANTHER" id="PTHR45672">
    <property type="entry name" value="PROTEIN DISULFIDE-ISOMERASE C17H9.14C-RELATED"/>
    <property type="match status" value="1"/>
</dbReference>
<dbReference type="PANTHER" id="PTHR45672:SF3">
    <property type="entry name" value="THIOREDOXIN DOMAIN-CONTAINING PROTEIN 5"/>
    <property type="match status" value="1"/>
</dbReference>
<dbReference type="GO" id="GO:0006457">
    <property type="term" value="P:protein folding"/>
    <property type="evidence" value="ECO:0007669"/>
    <property type="project" value="TreeGrafter"/>
</dbReference>
<dbReference type="EMBL" id="HBFR01023028">
    <property type="protein sequence ID" value="CAD8889326.1"/>
    <property type="molecule type" value="Transcribed_RNA"/>
</dbReference>
<evidence type="ECO:0000256" key="4">
    <source>
        <dbReference type="SAM" id="SignalP"/>
    </source>
</evidence>
<dbReference type="InterPro" id="IPR017937">
    <property type="entry name" value="Thioredoxin_CS"/>
</dbReference>
<dbReference type="PRINTS" id="PR00421">
    <property type="entry name" value="THIOREDOXIN"/>
</dbReference>
<feature type="signal peptide" evidence="4">
    <location>
        <begin position="1"/>
        <end position="17"/>
    </location>
</feature>
<name>A0A7S1FV10_9STRA</name>
<dbReference type="AlphaFoldDB" id="A0A7S1FV10"/>